<feature type="region of interest" description="Disordered" evidence="1">
    <location>
        <begin position="13"/>
        <end position="48"/>
    </location>
</feature>
<dbReference type="Proteomes" id="UP000310760">
    <property type="component" value="Unassembled WGS sequence"/>
</dbReference>
<reference evidence="2 3" key="1">
    <citation type="submission" date="2019-04" db="EMBL/GenBank/DDBJ databases">
        <title>Microbes associate with the intestines of laboratory mice.</title>
        <authorList>
            <person name="Navarre W."/>
            <person name="Wong E."/>
            <person name="Huang K."/>
            <person name="Tropini C."/>
            <person name="Ng K."/>
            <person name="Yu B."/>
        </authorList>
    </citation>
    <scope>NUCLEOTIDE SEQUENCE [LARGE SCALE GENOMIC DNA]</scope>
    <source>
        <strain evidence="2 3">NM22_B1</strain>
    </source>
</reference>
<protein>
    <submittedName>
        <fullName evidence="2">Uncharacterized protein</fullName>
    </submittedName>
</protein>
<dbReference type="AlphaFoldDB" id="A0A4S2FQH9"/>
<comment type="caution">
    <text evidence="2">The sequence shown here is derived from an EMBL/GenBank/DDBJ whole genome shotgun (WGS) entry which is preliminary data.</text>
</comment>
<name>A0A4S2FQH9_9BACT</name>
<evidence type="ECO:0000256" key="1">
    <source>
        <dbReference type="SAM" id="MobiDB-lite"/>
    </source>
</evidence>
<dbReference type="RefSeq" id="WP_135950927.1">
    <property type="nucleotide sequence ID" value="NZ_CAOOJZ010000010.1"/>
</dbReference>
<proteinExistence type="predicted"/>
<evidence type="ECO:0000313" key="3">
    <source>
        <dbReference type="Proteomes" id="UP000310760"/>
    </source>
</evidence>
<sequence>MYAFIRMNEEIRMYQQAQPPAPERQPESIEHPERTKKGGGSSPFPHIKKGAATTLRNALFIAVSVETVVAVAALLQNSGKEKRNKVFPVVISS</sequence>
<dbReference type="EMBL" id="SRYJ01000012">
    <property type="protein sequence ID" value="TGY71386.1"/>
    <property type="molecule type" value="Genomic_DNA"/>
</dbReference>
<gene>
    <name evidence="2" type="ORF">E5339_06900</name>
</gene>
<accession>A0A4S2FQH9</accession>
<organism evidence="2 3">
    <name type="scientific">Phocaeicola sartorii</name>
    <dbReference type="NCBI Taxonomy" id="671267"/>
    <lineage>
        <taxon>Bacteria</taxon>
        <taxon>Pseudomonadati</taxon>
        <taxon>Bacteroidota</taxon>
        <taxon>Bacteroidia</taxon>
        <taxon>Bacteroidales</taxon>
        <taxon>Bacteroidaceae</taxon>
        <taxon>Phocaeicola</taxon>
    </lineage>
</organism>
<evidence type="ECO:0000313" key="2">
    <source>
        <dbReference type="EMBL" id="TGY71386.1"/>
    </source>
</evidence>
<feature type="compositionally biased region" description="Basic and acidic residues" evidence="1">
    <location>
        <begin position="24"/>
        <end position="36"/>
    </location>
</feature>